<evidence type="ECO:0000313" key="6">
    <source>
        <dbReference type="EMBL" id="KAL3407312.1"/>
    </source>
</evidence>
<feature type="region of interest" description="Disordered" evidence="4">
    <location>
        <begin position="292"/>
        <end position="312"/>
    </location>
</feature>
<evidence type="ECO:0000256" key="4">
    <source>
        <dbReference type="SAM" id="MobiDB-lite"/>
    </source>
</evidence>
<feature type="region of interest" description="Disordered" evidence="4">
    <location>
        <begin position="1701"/>
        <end position="1730"/>
    </location>
</feature>
<evidence type="ECO:0000259" key="5">
    <source>
        <dbReference type="PROSITE" id="PS51746"/>
    </source>
</evidence>
<protein>
    <recommendedName>
        <fullName evidence="5">PPM-type phosphatase domain-containing protein</fullName>
    </recommendedName>
</protein>
<dbReference type="PANTHER" id="PTHR48051:SF1">
    <property type="entry name" value="RAS SUPPRESSOR PROTEIN 1"/>
    <property type="match status" value="1"/>
</dbReference>
<dbReference type="InterPro" id="IPR036457">
    <property type="entry name" value="PPM-type-like_dom_sf"/>
</dbReference>
<dbReference type="InterPro" id="IPR032675">
    <property type="entry name" value="LRR_dom_sf"/>
</dbReference>
<feature type="compositionally biased region" description="Low complexity" evidence="4">
    <location>
        <begin position="593"/>
        <end position="602"/>
    </location>
</feature>
<dbReference type="SMART" id="SM00365">
    <property type="entry name" value="LRR_SD22"/>
    <property type="match status" value="7"/>
</dbReference>
<dbReference type="Gene3D" id="3.80.10.10">
    <property type="entry name" value="Ribonuclease Inhibitor"/>
    <property type="match status" value="3"/>
</dbReference>
<feature type="compositionally biased region" description="Low complexity" evidence="4">
    <location>
        <begin position="1591"/>
        <end position="1603"/>
    </location>
</feature>
<feature type="compositionally biased region" description="Low complexity" evidence="4">
    <location>
        <begin position="48"/>
        <end position="76"/>
    </location>
</feature>
<feature type="region of interest" description="Disordered" evidence="4">
    <location>
        <begin position="120"/>
        <end position="164"/>
    </location>
</feature>
<dbReference type="GO" id="GO:0046872">
    <property type="term" value="F:metal ion binding"/>
    <property type="evidence" value="ECO:0007669"/>
    <property type="project" value="UniProtKB-KW"/>
</dbReference>
<reference evidence="6 7" key="1">
    <citation type="journal article" date="2024" name="bioRxiv">
        <title>A reference genome for Trichogramma kaykai: A tiny desert-dwelling parasitoid wasp with competing sex-ratio distorters.</title>
        <authorList>
            <person name="Culotta J."/>
            <person name="Lindsey A.R."/>
        </authorList>
    </citation>
    <scope>NUCLEOTIDE SEQUENCE [LARGE SCALE GENOMIC DNA]</scope>
    <source>
        <strain evidence="6 7">KSX58</strain>
    </source>
</reference>
<feature type="region of interest" description="Disordered" evidence="4">
    <location>
        <begin position="1156"/>
        <end position="1200"/>
    </location>
</feature>
<feature type="compositionally biased region" description="Basic and acidic residues" evidence="4">
    <location>
        <begin position="147"/>
        <end position="161"/>
    </location>
</feature>
<feature type="compositionally biased region" description="Low complexity" evidence="4">
    <location>
        <begin position="1639"/>
        <end position="1650"/>
    </location>
</feature>
<name>A0ABD2XPW1_9HYME</name>
<dbReference type="InterPro" id="IPR001611">
    <property type="entry name" value="Leu-rich_rpt"/>
</dbReference>
<feature type="compositionally biased region" description="Low complexity" evidence="4">
    <location>
        <begin position="1183"/>
        <end position="1195"/>
    </location>
</feature>
<keyword evidence="1" id="KW-0433">Leucine-rich repeat</keyword>
<feature type="compositionally biased region" description="Acidic residues" evidence="4">
    <location>
        <begin position="293"/>
        <end position="304"/>
    </location>
</feature>
<dbReference type="InterPro" id="IPR001932">
    <property type="entry name" value="PPM-type_phosphatase-like_dom"/>
</dbReference>
<feature type="region of interest" description="Disordered" evidence="4">
    <location>
        <begin position="504"/>
        <end position="532"/>
    </location>
</feature>
<dbReference type="SUPFAM" id="SSF52047">
    <property type="entry name" value="RNI-like"/>
    <property type="match status" value="2"/>
</dbReference>
<evidence type="ECO:0000256" key="1">
    <source>
        <dbReference type="ARBA" id="ARBA00022614"/>
    </source>
</evidence>
<dbReference type="SMART" id="SM00332">
    <property type="entry name" value="PP2Cc"/>
    <property type="match status" value="1"/>
</dbReference>
<feature type="region of interest" description="Disordered" evidence="4">
    <location>
        <begin position="187"/>
        <end position="280"/>
    </location>
</feature>
<keyword evidence="7" id="KW-1185">Reference proteome</keyword>
<feature type="region of interest" description="Disordered" evidence="4">
    <location>
        <begin position="587"/>
        <end position="617"/>
    </location>
</feature>
<feature type="compositionally biased region" description="Polar residues" evidence="4">
    <location>
        <begin position="1719"/>
        <end position="1730"/>
    </location>
</feature>
<evidence type="ECO:0000313" key="7">
    <source>
        <dbReference type="Proteomes" id="UP001627154"/>
    </source>
</evidence>
<dbReference type="Pfam" id="PF00560">
    <property type="entry name" value="LRR_1"/>
    <property type="match status" value="1"/>
</dbReference>
<feature type="compositionally biased region" description="Polar residues" evidence="4">
    <location>
        <begin position="220"/>
        <end position="253"/>
    </location>
</feature>
<organism evidence="6 7">
    <name type="scientific">Trichogramma kaykai</name>
    <dbReference type="NCBI Taxonomy" id="54128"/>
    <lineage>
        <taxon>Eukaryota</taxon>
        <taxon>Metazoa</taxon>
        <taxon>Ecdysozoa</taxon>
        <taxon>Arthropoda</taxon>
        <taxon>Hexapoda</taxon>
        <taxon>Insecta</taxon>
        <taxon>Pterygota</taxon>
        <taxon>Neoptera</taxon>
        <taxon>Endopterygota</taxon>
        <taxon>Hymenoptera</taxon>
        <taxon>Apocrita</taxon>
        <taxon>Proctotrupomorpha</taxon>
        <taxon>Chalcidoidea</taxon>
        <taxon>Trichogrammatidae</taxon>
        <taxon>Trichogramma</taxon>
    </lineage>
</organism>
<feature type="compositionally biased region" description="Basic and acidic residues" evidence="4">
    <location>
        <begin position="1604"/>
        <end position="1615"/>
    </location>
</feature>
<accession>A0ABD2XPW1</accession>
<dbReference type="PROSITE" id="PS51746">
    <property type="entry name" value="PPM_2"/>
    <property type="match status" value="1"/>
</dbReference>
<dbReference type="Proteomes" id="UP001627154">
    <property type="component" value="Unassembled WGS sequence"/>
</dbReference>
<dbReference type="PROSITE" id="PS51450">
    <property type="entry name" value="LRR"/>
    <property type="match status" value="6"/>
</dbReference>
<evidence type="ECO:0000256" key="2">
    <source>
        <dbReference type="ARBA" id="ARBA00022723"/>
    </source>
</evidence>
<dbReference type="PANTHER" id="PTHR48051">
    <property type="match status" value="1"/>
</dbReference>
<feature type="compositionally biased region" description="Low complexity" evidence="4">
    <location>
        <begin position="261"/>
        <end position="271"/>
    </location>
</feature>
<dbReference type="SMART" id="SM00369">
    <property type="entry name" value="LRR_TYP"/>
    <property type="match status" value="13"/>
</dbReference>
<feature type="compositionally biased region" description="Basic and acidic residues" evidence="4">
    <location>
        <begin position="120"/>
        <end position="135"/>
    </location>
</feature>
<feature type="region of interest" description="Disordered" evidence="4">
    <location>
        <begin position="1591"/>
        <end position="1650"/>
    </location>
</feature>
<comment type="caution">
    <text evidence="6">The sequence shown here is derived from an EMBL/GenBank/DDBJ whole genome shotgun (WGS) entry which is preliminary data.</text>
</comment>
<feature type="domain" description="PPM-type phosphatase" evidence="5">
    <location>
        <begin position="1211"/>
        <end position="1471"/>
    </location>
</feature>
<dbReference type="CDD" id="cd00143">
    <property type="entry name" value="PP2Cc"/>
    <property type="match status" value="1"/>
</dbReference>
<dbReference type="Gene3D" id="3.60.40.10">
    <property type="entry name" value="PPM-type phosphatase domain"/>
    <property type="match status" value="1"/>
</dbReference>
<sequence length="1834" mass="202698">MVATSVKWAQDAHINWELNERISLSSAGSETVSPSGTNGRASSINNKRQQQQQRRQVQQSLQQRQQQQQQQLQQPQGTPVQRRWNIAKDRLDRTNDALAKRLSVIQELNNKILANYDKMQEGGRRKARWIPKDPSIDAAEPNYNDNDELRDSPAARNEPAKKVSGSFVAEKRRILGEKMNFQRRAGGEWILPSENKANEKRDDSGPVETDKKCNHKCTLLRNQRVASSATTAKSSPIGPVTTTMQPSASSSPISWIKDESLSTSSSSATSSIAPQESNVLRELNEAIDRFEEREEEELEEDEDDTKLGHHDSSWDSGVGCDVSLKPAKGTGWLRIHVGQESSLVYLTLETSASDVCRDMLLSENLALFVQYGGDAGRRLSSQERPLELQEQLLEALGYKEPTRRARLGLDAELRHLIRFHVGPAAPVNELHGYSRCGYALVLKGLVFPQWKKRALAVVGSRIFLYPACTESNPEWMDLTGVCSGPSRLGKYVLRVTGQPARLTTQVKSSGDEGIKEDDTCNQEQQQQQKGGKEARHLYLGFHHPWDRELWKVWIKQAIRSPGSSDYLDRLDMSDTGMSRLPEAVRTYASGLPNNNNNNNNNNNDDDDENDNRNNNTNNNVALREFFLGNNQLTTSNANLELLHSFPELQELHLENNRLDLVPSELLKLESLVYLDLSDNRIQYLPREIHRLVNLQELIADRNVIRELPAELGRLGQLRVLSLAGNLIESLPDFLLEMRALTLTDVLAGSRESSATAAANVAAAANKSNSDEKSNLNSSKANNNNNNNNSLYKVNLRNNQLKGNIILGNYGNLTHLDLSENSIEKLDLSALQELRSVRCARNVLTELTLCGRSLVSLIAGNNKLKKLTIVPVPTNLEHLDVSYNELDSLPEWTPDLPVLRALFASHNLLTALPDRLLSQQASSRLEVLHLPHNRLQALPPPRRQLGLVHLTLQDNALTALPANFFHNTLKMKVLNLSNNRLSELPTGYTEPSTTTRIGRHQEACVDRSRSCLEKLYLTGNRLSNTALDTLAKFQALRVLHLAYNSIDALPESCIGSWHELEELVLSGNKLQYLPDNVANLAHLRVLRVHSNRLLSCPAFNKTSSLKVLDLAHNHLDRLNLDDLLSAQLQFLDISCNSRLRVDPRQFQHYNSTRRPLSLVDVSGQSKSGSPGAGPMSDGNGPLTAGGVSSVASSSTTPVRGQHAREVVHLPWRLGFSETAGTRERLLVSQVRMPGFCNAEGLFGLFDGGSSSQEAPTSLQEMIPRLLLQERTVKETRHEYLRYTLLAAQREIRTGGARNESALHANQQMRMLYGVDAALVHLRRLEHDPEANDVNGARSVKYVLTAATCGEAKAVLCRASGPLQLAKSHAAQYVPPGVAGRAAAAAGAPEQKTRCGNLLPIAMPEPTSQEVIIEPDDEFVIIGNRRLWEVLSIQEAVREARAEANPVLAAKRLQDLAQAYGAEDNLSVLVVRLSASRNNPQQQQQQQPPQQPLHNHRQDEAQQQINRLLMHEYNKAQQSKDVAAASGACTCPCCMPRLAANEASAACCCHAAAAAAAAAVAAVGTTSPGHNDSVTSSVNGFYLNGVLRNLMSNRSSVKSSRSSQRLAKDNQLREERSSPSGQSDQASEIGLFEPRSRRRASGSSRLASACKLRQQQQQQQQVIIERDSPPSDEQLRCWEYMLEQNTQLLFDKELDTLTSVPKASSISSTTNSATLLRRGGQSRSTPQLGASSSVPFLSRRFGSARSFETTSGAASTTTTATIHQPVPILRSAFGGSGRRVLNGGPNAAYFGSLQRLMPYNLEYDFAVIQERGNALDSLEQDASRMQQYWGVATTEL</sequence>
<keyword evidence="2" id="KW-0479">Metal-binding</keyword>
<feature type="compositionally biased region" description="Basic and acidic residues" evidence="4">
    <location>
        <begin position="509"/>
        <end position="518"/>
    </location>
</feature>
<dbReference type="InterPro" id="IPR050216">
    <property type="entry name" value="LRR_domain-containing"/>
</dbReference>
<dbReference type="InterPro" id="IPR055071">
    <property type="entry name" value="RA_PHLPP-like"/>
</dbReference>
<feature type="compositionally biased region" description="Low complexity" evidence="4">
    <location>
        <begin position="774"/>
        <end position="790"/>
    </location>
</feature>
<keyword evidence="3" id="KW-0677">Repeat</keyword>
<proteinExistence type="predicted"/>
<evidence type="ECO:0000256" key="3">
    <source>
        <dbReference type="ARBA" id="ARBA00022737"/>
    </source>
</evidence>
<feature type="region of interest" description="Disordered" evidence="4">
    <location>
        <begin position="1474"/>
        <end position="1498"/>
    </location>
</feature>
<feature type="region of interest" description="Disordered" evidence="4">
    <location>
        <begin position="25"/>
        <end position="82"/>
    </location>
</feature>
<dbReference type="SMART" id="SM00364">
    <property type="entry name" value="LRR_BAC"/>
    <property type="match status" value="12"/>
</dbReference>
<feature type="compositionally biased region" description="Polar residues" evidence="4">
    <location>
        <begin position="25"/>
        <end position="47"/>
    </location>
</feature>
<dbReference type="InterPro" id="IPR003591">
    <property type="entry name" value="Leu-rich_rpt_typical-subtyp"/>
</dbReference>
<dbReference type="SUPFAM" id="SSF81606">
    <property type="entry name" value="PP2C-like"/>
    <property type="match status" value="1"/>
</dbReference>
<feature type="compositionally biased region" description="Basic and acidic residues" evidence="4">
    <location>
        <begin position="196"/>
        <end position="212"/>
    </location>
</feature>
<dbReference type="Pfam" id="PF13855">
    <property type="entry name" value="LRR_8"/>
    <property type="match status" value="2"/>
</dbReference>
<dbReference type="Pfam" id="PF23010">
    <property type="entry name" value="RA_3"/>
    <property type="match status" value="1"/>
</dbReference>
<dbReference type="Pfam" id="PF00481">
    <property type="entry name" value="PP2C"/>
    <property type="match status" value="1"/>
</dbReference>
<gene>
    <name evidence="6" type="ORF">TKK_000580</name>
</gene>
<feature type="region of interest" description="Disordered" evidence="4">
    <location>
        <begin position="763"/>
        <end position="790"/>
    </location>
</feature>
<feature type="compositionally biased region" description="Low complexity" evidence="4">
    <location>
        <begin position="1701"/>
        <end position="1712"/>
    </location>
</feature>
<dbReference type="EMBL" id="JBJJXI010000011">
    <property type="protein sequence ID" value="KAL3407312.1"/>
    <property type="molecule type" value="Genomic_DNA"/>
</dbReference>